<dbReference type="Pfam" id="PF00406">
    <property type="entry name" value="ADK"/>
    <property type="match status" value="1"/>
</dbReference>
<evidence type="ECO:0000256" key="2">
    <source>
        <dbReference type="ARBA" id="ARBA00022741"/>
    </source>
</evidence>
<protein>
    <submittedName>
        <fullName evidence="5">Putative adenylate kinase</fullName>
    </submittedName>
</protein>
<dbReference type="NCBIfam" id="TIGR01351">
    <property type="entry name" value="adk"/>
    <property type="match status" value="1"/>
</dbReference>
<dbReference type="GO" id="GO:0005524">
    <property type="term" value="F:ATP binding"/>
    <property type="evidence" value="ECO:0007669"/>
    <property type="project" value="InterPro"/>
</dbReference>
<name>G0UV94_TRYCI</name>
<dbReference type="EMBL" id="HE575323">
    <property type="protein sequence ID" value="CCC93309.1"/>
    <property type="molecule type" value="Genomic_DNA"/>
</dbReference>
<organism evidence="5">
    <name type="scientific">Trypanosoma congolense (strain IL3000)</name>
    <dbReference type="NCBI Taxonomy" id="1068625"/>
    <lineage>
        <taxon>Eukaryota</taxon>
        <taxon>Discoba</taxon>
        <taxon>Euglenozoa</taxon>
        <taxon>Kinetoplastea</taxon>
        <taxon>Metakinetoplastina</taxon>
        <taxon>Trypanosomatida</taxon>
        <taxon>Trypanosomatidae</taxon>
        <taxon>Trypanosoma</taxon>
        <taxon>Nannomonas</taxon>
    </lineage>
</organism>
<dbReference type="SUPFAM" id="SSF52540">
    <property type="entry name" value="P-loop containing nucleoside triphosphate hydrolases"/>
    <property type="match status" value="1"/>
</dbReference>
<accession>G0UV94</accession>
<dbReference type="HAMAP" id="MF_00235">
    <property type="entry name" value="Adenylate_kinase_Adk"/>
    <property type="match status" value="1"/>
</dbReference>
<dbReference type="InterPro" id="IPR006259">
    <property type="entry name" value="Adenyl_kin_sub"/>
</dbReference>
<dbReference type="VEuPathDB" id="TriTrypDB:TcIL3000_10_680"/>
<keyword evidence="2" id="KW-0547">Nucleotide-binding</keyword>
<keyword evidence="3 4" id="KW-0418">Kinase</keyword>
<evidence type="ECO:0000256" key="3">
    <source>
        <dbReference type="ARBA" id="ARBA00022777"/>
    </source>
</evidence>
<dbReference type="PROSITE" id="PS00113">
    <property type="entry name" value="ADENYLATE_KINASE"/>
    <property type="match status" value="1"/>
</dbReference>
<dbReference type="CDD" id="cd22981">
    <property type="entry name" value="DD_TbAK-like"/>
    <property type="match status" value="1"/>
</dbReference>
<sequence length="260" mass="29866">MDLYDHKHEYLKEKNVPLLMEYILQNIVTDLPKDPMKYIGELMERDVSPNIIIAGPPASGKGTQCEAIARRFGVVHISTGELIRSEVSAGTEEGRELEEYMESGELVPDCLVTKLLFRRLQQSDVRQRGWLLDGFPRSSSQVAELEKNLINPHIFIILNLPDEAVYARIENRLTDPFTGKVYNLLSNPPPKNNKELCERLVRRADDNREAVARRLEVYREEISHLTRHYGSVMHVIDGAQPVQKVTQDVLEAIDRRRLVR</sequence>
<dbReference type="AlphaFoldDB" id="G0UV94"/>
<comment type="similarity">
    <text evidence="4">Belongs to the adenylate kinase family.</text>
</comment>
<dbReference type="Gene3D" id="3.40.50.300">
    <property type="entry name" value="P-loop containing nucleotide triphosphate hydrolases"/>
    <property type="match status" value="1"/>
</dbReference>
<evidence type="ECO:0000256" key="1">
    <source>
        <dbReference type="ARBA" id="ARBA00022679"/>
    </source>
</evidence>
<proteinExistence type="inferred from homology"/>
<evidence type="ECO:0000313" key="5">
    <source>
        <dbReference type="EMBL" id="CCC93309.1"/>
    </source>
</evidence>
<evidence type="ECO:0000256" key="4">
    <source>
        <dbReference type="RuleBase" id="RU003330"/>
    </source>
</evidence>
<dbReference type="InterPro" id="IPR027417">
    <property type="entry name" value="P-loop_NTPase"/>
</dbReference>
<dbReference type="CDD" id="cd01428">
    <property type="entry name" value="ADK"/>
    <property type="match status" value="1"/>
</dbReference>
<dbReference type="PRINTS" id="PR00094">
    <property type="entry name" value="ADENYLTKNASE"/>
</dbReference>
<dbReference type="InterPro" id="IPR000850">
    <property type="entry name" value="Adenylat/UMP-CMP_kin"/>
</dbReference>
<keyword evidence="1 4" id="KW-0808">Transferase</keyword>
<gene>
    <name evidence="5" type="ORF">TCIL3000_10_680</name>
</gene>
<dbReference type="GO" id="GO:0004017">
    <property type="term" value="F:AMP kinase activity"/>
    <property type="evidence" value="ECO:0007669"/>
    <property type="project" value="InterPro"/>
</dbReference>
<reference evidence="5" key="1">
    <citation type="journal article" date="2012" name="Proc. Natl. Acad. Sci. U.S.A.">
        <title>Antigenic diversity is generated by distinct evolutionary mechanisms in African trypanosome species.</title>
        <authorList>
            <person name="Jackson A.P."/>
            <person name="Berry A."/>
            <person name="Aslett M."/>
            <person name="Allison H.C."/>
            <person name="Burton P."/>
            <person name="Vavrova-Anderson J."/>
            <person name="Brown R."/>
            <person name="Browne H."/>
            <person name="Corton N."/>
            <person name="Hauser H."/>
            <person name="Gamble J."/>
            <person name="Gilderthorp R."/>
            <person name="Marcello L."/>
            <person name="McQuillan J."/>
            <person name="Otto T.D."/>
            <person name="Quail M.A."/>
            <person name="Sanders M.J."/>
            <person name="van Tonder A."/>
            <person name="Ginger M.L."/>
            <person name="Field M.C."/>
            <person name="Barry J.D."/>
            <person name="Hertz-Fowler C."/>
            <person name="Berriman M."/>
        </authorList>
    </citation>
    <scope>NUCLEOTIDE SEQUENCE</scope>
    <source>
        <strain evidence="5">IL3000</strain>
    </source>
</reference>
<dbReference type="PANTHER" id="PTHR23359">
    <property type="entry name" value="NUCLEOTIDE KINASE"/>
    <property type="match status" value="1"/>
</dbReference>
<dbReference type="InterPro" id="IPR033690">
    <property type="entry name" value="Adenylat_kinase_CS"/>
</dbReference>